<feature type="signal peptide" evidence="1">
    <location>
        <begin position="1"/>
        <end position="20"/>
    </location>
</feature>
<sequence>MRRRHAVLALGLLLSAPAGAASPEADSLRALAGGTMVQLAGHPVVSLPLRGAVRGRQQMVYEGLRLPGPPLLLHEGRWLVGWGCADPEPRQGCADRGLFLAFDAEGERLFLLLLENGAPIHLAPPRAGRWPGALAGPFSIFAPGLARGPVFDPD</sequence>
<dbReference type="EMBL" id="JAJAQI010000020">
    <property type="protein sequence ID" value="MCB4822949.1"/>
    <property type="molecule type" value="Genomic_DNA"/>
</dbReference>
<protein>
    <submittedName>
        <fullName evidence="2">Uncharacterized protein</fullName>
    </submittedName>
</protein>
<comment type="caution">
    <text evidence="2">The sequence shown here is derived from an EMBL/GenBank/DDBJ whole genome shotgun (WGS) entry which is preliminary data.</text>
</comment>
<organism evidence="2 3">
    <name type="scientific">Roseicella aerolata</name>
    <dbReference type="NCBI Taxonomy" id="2883479"/>
    <lineage>
        <taxon>Bacteria</taxon>
        <taxon>Pseudomonadati</taxon>
        <taxon>Pseudomonadota</taxon>
        <taxon>Alphaproteobacteria</taxon>
        <taxon>Acetobacterales</taxon>
        <taxon>Roseomonadaceae</taxon>
        <taxon>Roseicella</taxon>
    </lineage>
</organism>
<feature type="chain" id="PRO_5040754112" evidence="1">
    <location>
        <begin position="21"/>
        <end position="154"/>
    </location>
</feature>
<accession>A0A9X1IDZ1</accession>
<dbReference type="RefSeq" id="WP_226608996.1">
    <property type="nucleotide sequence ID" value="NZ_JAJAQI010000020.1"/>
</dbReference>
<reference evidence="2" key="1">
    <citation type="submission" date="2021-10" db="EMBL/GenBank/DDBJ databases">
        <title>Roseicella aerolatum sp. nov., isolated from aerosols of e-waste dismantling site.</title>
        <authorList>
            <person name="Qin T."/>
        </authorList>
    </citation>
    <scope>NUCLEOTIDE SEQUENCE</scope>
    <source>
        <strain evidence="2">GB24</strain>
    </source>
</reference>
<evidence type="ECO:0000256" key="1">
    <source>
        <dbReference type="SAM" id="SignalP"/>
    </source>
</evidence>
<keyword evidence="1" id="KW-0732">Signal</keyword>
<proteinExistence type="predicted"/>
<name>A0A9X1IDZ1_9PROT</name>
<evidence type="ECO:0000313" key="2">
    <source>
        <dbReference type="EMBL" id="MCB4822949.1"/>
    </source>
</evidence>
<dbReference type="Proteomes" id="UP001139311">
    <property type="component" value="Unassembled WGS sequence"/>
</dbReference>
<gene>
    <name evidence="2" type="ORF">LHA35_14520</name>
</gene>
<dbReference type="AlphaFoldDB" id="A0A9X1IDZ1"/>
<evidence type="ECO:0000313" key="3">
    <source>
        <dbReference type="Proteomes" id="UP001139311"/>
    </source>
</evidence>
<keyword evidence="3" id="KW-1185">Reference proteome</keyword>